<feature type="compositionally biased region" description="Basic and acidic residues" evidence="1">
    <location>
        <begin position="27"/>
        <end position="43"/>
    </location>
</feature>
<feature type="compositionally biased region" description="Basic and acidic residues" evidence="1">
    <location>
        <begin position="81"/>
        <end position="99"/>
    </location>
</feature>
<evidence type="ECO:0000313" key="2">
    <source>
        <dbReference type="EMBL" id="MED6111085.1"/>
    </source>
</evidence>
<sequence length="99" mass="11242">MKVDMATKKQKAQPTAERKMTNSSEAVEGKFDSTKETRNDKKKSLIPAMTLDEFFEEYGVEPIDENDEEYDDPCEDQDPSTQDKETGTTKKETRAPLSS</sequence>
<reference evidence="2 3" key="1">
    <citation type="journal article" date="2023" name="Plants (Basel)">
        <title>Bridging the Gap: Combining Genomics and Transcriptomics Approaches to Understand Stylosanthes scabra, an Orphan Legume from the Brazilian Caatinga.</title>
        <authorList>
            <person name="Ferreira-Neto J.R.C."/>
            <person name="da Silva M.D."/>
            <person name="Binneck E."/>
            <person name="de Melo N.F."/>
            <person name="da Silva R.H."/>
            <person name="de Melo A.L.T.M."/>
            <person name="Pandolfi V."/>
            <person name="Bustamante F.O."/>
            <person name="Brasileiro-Vidal A.C."/>
            <person name="Benko-Iseppon A.M."/>
        </authorList>
    </citation>
    <scope>NUCLEOTIDE SEQUENCE [LARGE SCALE GENOMIC DNA]</scope>
    <source>
        <tissue evidence="2">Leaves</tissue>
    </source>
</reference>
<accession>A0ABU6QGP3</accession>
<comment type="caution">
    <text evidence="2">The sequence shown here is derived from an EMBL/GenBank/DDBJ whole genome shotgun (WGS) entry which is preliminary data.</text>
</comment>
<dbReference type="EMBL" id="JASCZI010000329">
    <property type="protein sequence ID" value="MED6111085.1"/>
    <property type="molecule type" value="Genomic_DNA"/>
</dbReference>
<evidence type="ECO:0000256" key="1">
    <source>
        <dbReference type="SAM" id="MobiDB-lite"/>
    </source>
</evidence>
<name>A0ABU6QGP3_9FABA</name>
<feature type="region of interest" description="Disordered" evidence="1">
    <location>
        <begin position="58"/>
        <end position="99"/>
    </location>
</feature>
<feature type="region of interest" description="Disordered" evidence="1">
    <location>
        <begin position="1"/>
        <end position="45"/>
    </location>
</feature>
<proteinExistence type="predicted"/>
<organism evidence="2 3">
    <name type="scientific">Stylosanthes scabra</name>
    <dbReference type="NCBI Taxonomy" id="79078"/>
    <lineage>
        <taxon>Eukaryota</taxon>
        <taxon>Viridiplantae</taxon>
        <taxon>Streptophyta</taxon>
        <taxon>Embryophyta</taxon>
        <taxon>Tracheophyta</taxon>
        <taxon>Spermatophyta</taxon>
        <taxon>Magnoliopsida</taxon>
        <taxon>eudicotyledons</taxon>
        <taxon>Gunneridae</taxon>
        <taxon>Pentapetalae</taxon>
        <taxon>rosids</taxon>
        <taxon>fabids</taxon>
        <taxon>Fabales</taxon>
        <taxon>Fabaceae</taxon>
        <taxon>Papilionoideae</taxon>
        <taxon>50 kb inversion clade</taxon>
        <taxon>dalbergioids sensu lato</taxon>
        <taxon>Dalbergieae</taxon>
        <taxon>Pterocarpus clade</taxon>
        <taxon>Stylosanthes</taxon>
    </lineage>
</organism>
<keyword evidence="3" id="KW-1185">Reference proteome</keyword>
<dbReference type="Proteomes" id="UP001341840">
    <property type="component" value="Unassembled WGS sequence"/>
</dbReference>
<protein>
    <submittedName>
        <fullName evidence="2">Uncharacterized protein</fullName>
    </submittedName>
</protein>
<feature type="compositionally biased region" description="Acidic residues" evidence="1">
    <location>
        <begin position="58"/>
        <end position="78"/>
    </location>
</feature>
<evidence type="ECO:0000313" key="3">
    <source>
        <dbReference type="Proteomes" id="UP001341840"/>
    </source>
</evidence>
<gene>
    <name evidence="2" type="ORF">PIB30_049229</name>
</gene>